<keyword evidence="5" id="KW-1185">Reference proteome</keyword>
<name>A0AA38LF56_TAXCH</name>
<dbReference type="GO" id="GO:0008017">
    <property type="term" value="F:microtubule binding"/>
    <property type="evidence" value="ECO:0007669"/>
    <property type="project" value="InterPro"/>
</dbReference>
<dbReference type="AlphaFoldDB" id="A0AA38LF56"/>
<keyword evidence="1" id="KW-0505">Motor protein</keyword>
<dbReference type="Gene3D" id="3.40.850.10">
    <property type="entry name" value="Kinesin motor domain"/>
    <property type="match status" value="1"/>
</dbReference>
<dbReference type="PANTHER" id="PTHR47968">
    <property type="entry name" value="CENTROMERE PROTEIN E"/>
    <property type="match status" value="1"/>
</dbReference>
<comment type="similarity">
    <text evidence="2">Belongs to the TRAFAC class myosin-kinesin ATPase superfamily. Kinesin family.</text>
</comment>
<dbReference type="InterPro" id="IPR027417">
    <property type="entry name" value="P-loop_NTPase"/>
</dbReference>
<organism evidence="4 5">
    <name type="scientific">Taxus chinensis</name>
    <name type="common">Chinese yew</name>
    <name type="synonym">Taxus wallichiana var. chinensis</name>
    <dbReference type="NCBI Taxonomy" id="29808"/>
    <lineage>
        <taxon>Eukaryota</taxon>
        <taxon>Viridiplantae</taxon>
        <taxon>Streptophyta</taxon>
        <taxon>Embryophyta</taxon>
        <taxon>Tracheophyta</taxon>
        <taxon>Spermatophyta</taxon>
        <taxon>Pinopsida</taxon>
        <taxon>Pinidae</taxon>
        <taxon>Conifers II</taxon>
        <taxon>Cupressales</taxon>
        <taxon>Taxaceae</taxon>
        <taxon>Taxus</taxon>
    </lineage>
</organism>
<dbReference type="Pfam" id="PF00225">
    <property type="entry name" value="Kinesin"/>
    <property type="match status" value="1"/>
</dbReference>
<comment type="caution">
    <text evidence="4">The sequence shown here is derived from an EMBL/GenBank/DDBJ whole genome shotgun (WGS) entry which is preliminary data.</text>
</comment>
<dbReference type="InterPro" id="IPR027640">
    <property type="entry name" value="Kinesin-like_fam"/>
</dbReference>
<protein>
    <recommendedName>
        <fullName evidence="3">Kinesin motor domain-containing protein</fullName>
    </recommendedName>
</protein>
<comment type="caution">
    <text evidence="2">Lacks conserved residue(s) required for the propagation of feature annotation.</text>
</comment>
<feature type="domain" description="Kinesin motor" evidence="3">
    <location>
        <begin position="1"/>
        <end position="50"/>
    </location>
</feature>
<dbReference type="SUPFAM" id="SSF52540">
    <property type="entry name" value="P-loop containing nucleoside triphosphate hydrolases"/>
    <property type="match status" value="1"/>
</dbReference>
<dbReference type="GO" id="GO:0007018">
    <property type="term" value="P:microtubule-based movement"/>
    <property type="evidence" value="ECO:0007669"/>
    <property type="project" value="InterPro"/>
</dbReference>
<evidence type="ECO:0000256" key="1">
    <source>
        <dbReference type="ARBA" id="ARBA00023175"/>
    </source>
</evidence>
<dbReference type="GO" id="GO:0005524">
    <property type="term" value="F:ATP binding"/>
    <property type="evidence" value="ECO:0007669"/>
    <property type="project" value="InterPro"/>
</dbReference>
<dbReference type="InterPro" id="IPR036961">
    <property type="entry name" value="Kinesin_motor_dom_sf"/>
</dbReference>
<evidence type="ECO:0000259" key="3">
    <source>
        <dbReference type="PROSITE" id="PS50067"/>
    </source>
</evidence>
<dbReference type="InterPro" id="IPR001752">
    <property type="entry name" value="Kinesin_motor_dom"/>
</dbReference>
<sequence length="50" mass="5576">KSTTVENLVEESARDSQHLRQIIAVCEAQRQVGETALNDTSSISHQIIRL</sequence>
<dbReference type="Proteomes" id="UP000824469">
    <property type="component" value="Unassembled WGS sequence"/>
</dbReference>
<evidence type="ECO:0000256" key="2">
    <source>
        <dbReference type="PROSITE-ProRule" id="PRU00283"/>
    </source>
</evidence>
<proteinExistence type="inferred from homology"/>
<feature type="non-terminal residue" evidence="4">
    <location>
        <position position="1"/>
    </location>
</feature>
<feature type="non-terminal residue" evidence="4">
    <location>
        <position position="50"/>
    </location>
</feature>
<reference evidence="4 5" key="1">
    <citation type="journal article" date="2021" name="Nat. Plants">
        <title>The Taxus genome provides insights into paclitaxel biosynthesis.</title>
        <authorList>
            <person name="Xiong X."/>
            <person name="Gou J."/>
            <person name="Liao Q."/>
            <person name="Li Y."/>
            <person name="Zhou Q."/>
            <person name="Bi G."/>
            <person name="Li C."/>
            <person name="Du R."/>
            <person name="Wang X."/>
            <person name="Sun T."/>
            <person name="Guo L."/>
            <person name="Liang H."/>
            <person name="Lu P."/>
            <person name="Wu Y."/>
            <person name="Zhang Z."/>
            <person name="Ro D.K."/>
            <person name="Shang Y."/>
            <person name="Huang S."/>
            <person name="Yan J."/>
        </authorList>
    </citation>
    <scope>NUCLEOTIDE SEQUENCE [LARGE SCALE GENOMIC DNA]</scope>
    <source>
        <strain evidence="4">Ta-2019</strain>
    </source>
</reference>
<dbReference type="GO" id="GO:0003777">
    <property type="term" value="F:microtubule motor activity"/>
    <property type="evidence" value="ECO:0007669"/>
    <property type="project" value="InterPro"/>
</dbReference>
<gene>
    <name evidence="4" type="ORF">KI387_020541</name>
</gene>
<evidence type="ECO:0000313" key="4">
    <source>
        <dbReference type="EMBL" id="KAH9318772.1"/>
    </source>
</evidence>
<evidence type="ECO:0000313" key="5">
    <source>
        <dbReference type="Proteomes" id="UP000824469"/>
    </source>
</evidence>
<dbReference type="EMBL" id="JAHRHJ020000004">
    <property type="protein sequence ID" value="KAH9318772.1"/>
    <property type="molecule type" value="Genomic_DNA"/>
</dbReference>
<dbReference type="PANTHER" id="PTHR47968:SF23">
    <property type="entry name" value="KINESIN-LIKE PROTEIN KIN-7A"/>
    <property type="match status" value="1"/>
</dbReference>
<dbReference type="PROSITE" id="PS50067">
    <property type="entry name" value="KINESIN_MOTOR_2"/>
    <property type="match status" value="1"/>
</dbReference>
<accession>A0AA38LF56</accession>